<evidence type="ECO:0000256" key="6">
    <source>
        <dbReference type="ARBA" id="ARBA00023033"/>
    </source>
</evidence>
<dbReference type="CDD" id="cd00361">
    <property type="entry name" value="arom_aa_hydroxylase"/>
    <property type="match status" value="1"/>
</dbReference>
<proteinExistence type="inferred from homology"/>
<evidence type="ECO:0000313" key="11">
    <source>
        <dbReference type="Proteomes" id="UP000655751"/>
    </source>
</evidence>
<keyword evidence="6" id="KW-0503">Monooxygenase</keyword>
<name>A0A931N3R5_9NOCA</name>
<dbReference type="PANTHER" id="PTHR11473:SF24">
    <property type="entry name" value="PHENYLALANINE-4-HYDROXYLASE"/>
    <property type="match status" value="1"/>
</dbReference>
<dbReference type="SUPFAM" id="SSF56534">
    <property type="entry name" value="Aromatic aminoacid monoxygenases, catalytic and oligomerization domains"/>
    <property type="match status" value="1"/>
</dbReference>
<feature type="domain" description="Biopterin-dependent aromatic amino acid hydroxylase family profile" evidence="9">
    <location>
        <begin position="1"/>
        <end position="309"/>
    </location>
</feature>
<evidence type="ECO:0000259" key="9">
    <source>
        <dbReference type="PROSITE" id="PS51410"/>
    </source>
</evidence>
<dbReference type="InterPro" id="IPR019774">
    <property type="entry name" value="Aromatic-AA_hydroxylase_C"/>
</dbReference>
<dbReference type="EC" id="1.14.16.1" evidence="10"/>
<dbReference type="InterPro" id="IPR036951">
    <property type="entry name" value="ArAA_hydroxylase_sf"/>
</dbReference>
<dbReference type="GO" id="GO:0005506">
    <property type="term" value="F:iron ion binding"/>
    <property type="evidence" value="ECO:0007669"/>
    <property type="project" value="InterPro"/>
</dbReference>
<feature type="binding site" evidence="7">
    <location>
        <position position="162"/>
    </location>
    <ligand>
        <name>Fe cation</name>
        <dbReference type="ChEBI" id="CHEBI:24875"/>
    </ligand>
</feature>
<dbReference type="PRINTS" id="PR00372">
    <property type="entry name" value="FYWHYDRXLASE"/>
</dbReference>
<feature type="binding site" evidence="7">
    <location>
        <position position="167"/>
    </location>
    <ligand>
        <name>Fe cation</name>
        <dbReference type="ChEBI" id="CHEBI:24875"/>
    </ligand>
</feature>
<accession>A0A931N3R5</accession>
<protein>
    <submittedName>
        <fullName evidence="10">Phenylalanine 4-monooxygenase</fullName>
        <ecNumber evidence="10">1.14.16.1</ecNumber>
    </submittedName>
</protein>
<dbReference type="RefSeq" id="WP_196149815.1">
    <property type="nucleotide sequence ID" value="NZ_JADMLG010000005.1"/>
</dbReference>
<dbReference type="InterPro" id="IPR001273">
    <property type="entry name" value="ArAA_hydroxylase"/>
</dbReference>
<dbReference type="Pfam" id="PF00351">
    <property type="entry name" value="Biopterin_H"/>
    <property type="match status" value="1"/>
</dbReference>
<dbReference type="Proteomes" id="UP000655751">
    <property type="component" value="Unassembled WGS sequence"/>
</dbReference>
<organism evidence="10 11">
    <name type="scientific">Nocardia bovistercoris</name>
    <dbReference type="NCBI Taxonomy" id="2785916"/>
    <lineage>
        <taxon>Bacteria</taxon>
        <taxon>Bacillati</taxon>
        <taxon>Actinomycetota</taxon>
        <taxon>Actinomycetes</taxon>
        <taxon>Mycobacteriales</taxon>
        <taxon>Nocardiaceae</taxon>
        <taxon>Nocardia</taxon>
    </lineage>
</organism>
<feature type="binding site" evidence="7">
    <location>
        <position position="208"/>
    </location>
    <ligand>
        <name>Fe cation</name>
        <dbReference type="ChEBI" id="CHEBI:24875"/>
    </ligand>
</feature>
<evidence type="ECO:0000313" key="10">
    <source>
        <dbReference type="EMBL" id="MBH0777471.1"/>
    </source>
</evidence>
<sequence>MFTEARLYSPVTRTGDGDVTVHLSEEHPGVRDPEYRARRNAIAALALEYVPGAALPRIDYTEDEQRVWRTVSVELARKHRRYACTDILDAAARLALPTARIPQLDEVSAALAPLTGFRYVPAAGLVPLREFFGSFAERTFHSTQYIRHHSAPLYTPEPDAVHEIVGHATQLACPRFAAVYETAGAAVARLRTDAALKFLADVFWFSMEFGVVRERGEIRCYGAGLLSSYGEIEEFRGAELRPLDVRAMGTATYDITHYQPVLYCAESVTHLEDVVGEFFATIDDETPARMRARPVSPRPAAAARPRGSA</sequence>
<dbReference type="NCBIfam" id="NF008877">
    <property type="entry name" value="PRK11913.1-2"/>
    <property type="match status" value="1"/>
</dbReference>
<feature type="region of interest" description="Disordered" evidence="8">
    <location>
        <begin position="290"/>
        <end position="309"/>
    </location>
</feature>
<evidence type="ECO:0000256" key="8">
    <source>
        <dbReference type="SAM" id="MobiDB-lite"/>
    </source>
</evidence>
<dbReference type="PROSITE" id="PS51410">
    <property type="entry name" value="BH4_AAA_HYDROXYL_2"/>
    <property type="match status" value="1"/>
</dbReference>
<keyword evidence="5 7" id="KW-0408">Iron</keyword>
<comment type="cofactor">
    <cofactor evidence="1 7">
        <name>Fe(2+)</name>
        <dbReference type="ChEBI" id="CHEBI:29033"/>
    </cofactor>
</comment>
<evidence type="ECO:0000256" key="5">
    <source>
        <dbReference type="ARBA" id="ARBA00023004"/>
    </source>
</evidence>
<gene>
    <name evidence="10" type="ORF">IT779_14410</name>
</gene>
<evidence type="ECO:0000256" key="7">
    <source>
        <dbReference type="PIRSR" id="PIRSR601273-2"/>
    </source>
</evidence>
<dbReference type="InterPro" id="IPR036329">
    <property type="entry name" value="Aro-AA_hydroxylase_C_sf"/>
</dbReference>
<dbReference type="EMBL" id="JADMLG010000005">
    <property type="protein sequence ID" value="MBH0777471.1"/>
    <property type="molecule type" value="Genomic_DNA"/>
</dbReference>
<feature type="compositionally biased region" description="Low complexity" evidence="8">
    <location>
        <begin position="293"/>
        <end position="309"/>
    </location>
</feature>
<dbReference type="GO" id="GO:0004505">
    <property type="term" value="F:phenylalanine 4-monooxygenase activity"/>
    <property type="evidence" value="ECO:0007669"/>
    <property type="project" value="UniProtKB-EC"/>
</dbReference>
<dbReference type="Gene3D" id="1.10.800.10">
    <property type="entry name" value="Aromatic amino acid hydroxylase"/>
    <property type="match status" value="1"/>
</dbReference>
<comment type="similarity">
    <text evidence="2">Belongs to the biopterin-dependent aromatic amino acid hydroxylase family.</text>
</comment>
<keyword evidence="11" id="KW-1185">Reference proteome</keyword>
<evidence type="ECO:0000256" key="3">
    <source>
        <dbReference type="ARBA" id="ARBA00022723"/>
    </source>
</evidence>
<evidence type="ECO:0000256" key="1">
    <source>
        <dbReference type="ARBA" id="ARBA00001954"/>
    </source>
</evidence>
<dbReference type="PANTHER" id="PTHR11473">
    <property type="entry name" value="AROMATIC AMINO ACID HYDROXYLASE"/>
    <property type="match status" value="1"/>
</dbReference>
<reference evidence="10" key="1">
    <citation type="submission" date="2020-11" db="EMBL/GenBank/DDBJ databases">
        <title>Nocardia NEAU-351.nov., a novel actinomycete isolated from the cow dung.</title>
        <authorList>
            <person name="Zhang X."/>
        </authorList>
    </citation>
    <scope>NUCLEOTIDE SEQUENCE</scope>
    <source>
        <strain evidence="10">NEAU-351</strain>
    </source>
</reference>
<dbReference type="AlphaFoldDB" id="A0A931N3R5"/>
<keyword evidence="4 10" id="KW-0560">Oxidoreductase</keyword>
<keyword evidence="3 7" id="KW-0479">Metal-binding</keyword>
<evidence type="ECO:0000256" key="2">
    <source>
        <dbReference type="ARBA" id="ARBA00009712"/>
    </source>
</evidence>
<evidence type="ECO:0000256" key="4">
    <source>
        <dbReference type="ARBA" id="ARBA00023002"/>
    </source>
</evidence>
<comment type="caution">
    <text evidence="10">The sequence shown here is derived from an EMBL/GenBank/DDBJ whole genome shotgun (WGS) entry which is preliminary data.</text>
</comment>